<evidence type="ECO:0000256" key="2">
    <source>
        <dbReference type="SAM" id="MobiDB-lite"/>
    </source>
</evidence>
<evidence type="ECO:0000313" key="3">
    <source>
        <dbReference type="EMBL" id="RLM69413.1"/>
    </source>
</evidence>
<reference evidence="4" key="1">
    <citation type="journal article" date="2019" name="Nat. Commun.">
        <title>The genome of broomcorn millet.</title>
        <authorList>
            <person name="Zou C."/>
            <person name="Miki D."/>
            <person name="Li D."/>
            <person name="Tang Q."/>
            <person name="Xiao L."/>
            <person name="Rajput S."/>
            <person name="Deng P."/>
            <person name="Jia W."/>
            <person name="Huang R."/>
            <person name="Zhang M."/>
            <person name="Sun Y."/>
            <person name="Hu J."/>
            <person name="Fu X."/>
            <person name="Schnable P.S."/>
            <person name="Li F."/>
            <person name="Zhang H."/>
            <person name="Feng B."/>
            <person name="Zhu X."/>
            <person name="Liu R."/>
            <person name="Schnable J.C."/>
            <person name="Zhu J.-K."/>
            <person name="Zhang H."/>
        </authorList>
    </citation>
    <scope>NUCLEOTIDE SEQUENCE [LARGE SCALE GENOMIC DNA]</scope>
</reference>
<dbReference type="Proteomes" id="UP000275267">
    <property type="component" value="Unassembled WGS sequence"/>
</dbReference>
<evidence type="ECO:0000313" key="4">
    <source>
        <dbReference type="Proteomes" id="UP000275267"/>
    </source>
</evidence>
<keyword evidence="1" id="KW-0040">ANK repeat</keyword>
<protein>
    <submittedName>
        <fullName evidence="3">Protein ACCELERATED CELL DEATH 6-like isoform X1</fullName>
    </submittedName>
</protein>
<dbReference type="OrthoDB" id="673817at2759"/>
<keyword evidence="4" id="KW-1185">Reference proteome</keyword>
<dbReference type="PROSITE" id="PS50088">
    <property type="entry name" value="ANK_REPEAT"/>
    <property type="match status" value="2"/>
</dbReference>
<organism evidence="3 4">
    <name type="scientific">Panicum miliaceum</name>
    <name type="common">Proso millet</name>
    <name type="synonym">Broomcorn millet</name>
    <dbReference type="NCBI Taxonomy" id="4540"/>
    <lineage>
        <taxon>Eukaryota</taxon>
        <taxon>Viridiplantae</taxon>
        <taxon>Streptophyta</taxon>
        <taxon>Embryophyta</taxon>
        <taxon>Tracheophyta</taxon>
        <taxon>Spermatophyta</taxon>
        <taxon>Magnoliopsida</taxon>
        <taxon>Liliopsida</taxon>
        <taxon>Poales</taxon>
        <taxon>Poaceae</taxon>
        <taxon>PACMAD clade</taxon>
        <taxon>Panicoideae</taxon>
        <taxon>Panicodae</taxon>
        <taxon>Paniceae</taxon>
        <taxon>Panicinae</taxon>
        <taxon>Panicum</taxon>
        <taxon>Panicum sect. Panicum</taxon>
    </lineage>
</organism>
<dbReference type="STRING" id="4540.A0A3L6Q1R8"/>
<evidence type="ECO:0000256" key="1">
    <source>
        <dbReference type="PROSITE-ProRule" id="PRU00023"/>
    </source>
</evidence>
<accession>A0A3L6Q1R8</accession>
<feature type="region of interest" description="Disordered" evidence="2">
    <location>
        <begin position="288"/>
        <end position="317"/>
    </location>
</feature>
<dbReference type="SUPFAM" id="SSF48403">
    <property type="entry name" value="Ankyrin repeat"/>
    <property type="match status" value="2"/>
</dbReference>
<gene>
    <name evidence="3" type="ORF">C2845_PM17G14640</name>
</gene>
<dbReference type="Pfam" id="PF00023">
    <property type="entry name" value="Ank"/>
    <property type="match status" value="1"/>
</dbReference>
<dbReference type="EMBL" id="PQIB02000014">
    <property type="protein sequence ID" value="RLM69413.1"/>
    <property type="molecule type" value="Genomic_DNA"/>
</dbReference>
<dbReference type="Pfam" id="PF12796">
    <property type="entry name" value="Ank_2"/>
    <property type="match status" value="5"/>
</dbReference>
<dbReference type="PROSITE" id="PS50297">
    <property type="entry name" value="ANK_REP_REGION"/>
    <property type="match status" value="1"/>
</dbReference>
<dbReference type="InterPro" id="IPR036770">
    <property type="entry name" value="Ankyrin_rpt-contain_sf"/>
</dbReference>
<dbReference type="PANTHER" id="PTHR24121:SF19">
    <property type="entry name" value="OS11G0247700 PROTEIN"/>
    <property type="match status" value="1"/>
</dbReference>
<sequence>MATDTTTQGEAAAMDGRLLEAAISGDAQSMKLLALNDPGVLLGTTPWGNTCLHIACIQGHEEFCKEVLTLDHPSLPLLSAINTDGETPLLTAVTRGHASLASALLRCCHNQHLSETILKQDKFGCNALHHAVRRGQRMLALELVEAEPALSKAVNKRGESPMFIAVMRNFTDVLDKLLEIPESAHSGVFGFNVLHAAIRNGNPVMAKRVMEKHPWLARQENERNDTPLHLAANEDRLQHLINMANNNGETALHLAAKKKNKKKMVAAFLRHQDIDVAVLDNAGNQVKAALPPSMDGDTASSTSSSDGATSSSAGSVHLLGTTPRGNTCLHIASVHGHEGFCKAALALKPSLLAAVNSDGETALLAAVASGRASLASVLLRRCRDQQLSETILKKDKHGCNALHHAVSSGHRELALQLIEAEPALSKAVNQYAESPMFIAVMRNDADVFIKLLGIPDSAHGGAFGWNALHAAVRNGNSAIAKKIMETRPWLAREENEQTATPMHMAVLWGKIDMLTLLLEHDRYLGYVLNKAAGTPLLVTAASRGHVGVARELLKHCPDAPYENQIDGQTCLHFAVWSQQTEFVEFVLGSPQLGKLVNMRNKNDGATALHLAVHKCNPKMVAALLRTQT</sequence>
<feature type="repeat" description="ANK" evidence="1">
    <location>
        <begin position="603"/>
        <end position="628"/>
    </location>
</feature>
<proteinExistence type="predicted"/>
<dbReference type="InterPro" id="IPR002110">
    <property type="entry name" value="Ankyrin_rpt"/>
</dbReference>
<dbReference type="Gene3D" id="1.25.40.20">
    <property type="entry name" value="Ankyrin repeat-containing domain"/>
    <property type="match status" value="6"/>
</dbReference>
<comment type="caution">
    <text evidence="3">The sequence shown here is derived from an EMBL/GenBank/DDBJ whole genome shotgun (WGS) entry which is preliminary data.</text>
</comment>
<feature type="repeat" description="ANK" evidence="1">
    <location>
        <begin position="247"/>
        <end position="281"/>
    </location>
</feature>
<name>A0A3L6Q1R8_PANMI</name>
<dbReference type="SMART" id="SM00248">
    <property type="entry name" value="ANK"/>
    <property type="match status" value="15"/>
</dbReference>
<dbReference type="PANTHER" id="PTHR24121">
    <property type="entry name" value="NO MECHANORECEPTOR POTENTIAL C, ISOFORM D-RELATED"/>
    <property type="match status" value="1"/>
</dbReference>
<dbReference type="AlphaFoldDB" id="A0A3L6Q1R8"/>
<feature type="compositionally biased region" description="Low complexity" evidence="2">
    <location>
        <begin position="295"/>
        <end position="315"/>
    </location>
</feature>